<evidence type="ECO:0000313" key="2">
    <source>
        <dbReference type="EMBL" id="KAL3502670.1"/>
    </source>
</evidence>
<keyword evidence="1" id="KW-0175">Coiled coil</keyword>
<reference evidence="2 3" key="1">
    <citation type="submission" date="2024-11" db="EMBL/GenBank/DDBJ databases">
        <title>A near-complete genome assembly of Cinchona calisaya.</title>
        <authorList>
            <person name="Lian D.C."/>
            <person name="Zhao X.W."/>
            <person name="Wei L."/>
        </authorList>
    </citation>
    <scope>NUCLEOTIDE SEQUENCE [LARGE SCALE GENOMIC DNA]</scope>
    <source>
        <tissue evidence="2">Nenye</tissue>
    </source>
</reference>
<comment type="caution">
    <text evidence="2">The sequence shown here is derived from an EMBL/GenBank/DDBJ whole genome shotgun (WGS) entry which is preliminary data.</text>
</comment>
<dbReference type="EMBL" id="JBJUIK010000015">
    <property type="protein sequence ID" value="KAL3502670.1"/>
    <property type="molecule type" value="Genomic_DNA"/>
</dbReference>
<feature type="coiled-coil region" evidence="1">
    <location>
        <begin position="29"/>
        <end position="56"/>
    </location>
</feature>
<evidence type="ECO:0000313" key="3">
    <source>
        <dbReference type="Proteomes" id="UP001630127"/>
    </source>
</evidence>
<dbReference type="AlphaFoldDB" id="A0ABD2Y6Q8"/>
<organism evidence="2 3">
    <name type="scientific">Cinchona calisaya</name>
    <dbReference type="NCBI Taxonomy" id="153742"/>
    <lineage>
        <taxon>Eukaryota</taxon>
        <taxon>Viridiplantae</taxon>
        <taxon>Streptophyta</taxon>
        <taxon>Embryophyta</taxon>
        <taxon>Tracheophyta</taxon>
        <taxon>Spermatophyta</taxon>
        <taxon>Magnoliopsida</taxon>
        <taxon>eudicotyledons</taxon>
        <taxon>Gunneridae</taxon>
        <taxon>Pentapetalae</taxon>
        <taxon>asterids</taxon>
        <taxon>lamiids</taxon>
        <taxon>Gentianales</taxon>
        <taxon>Rubiaceae</taxon>
        <taxon>Cinchonoideae</taxon>
        <taxon>Cinchoneae</taxon>
        <taxon>Cinchona</taxon>
    </lineage>
</organism>
<proteinExistence type="predicted"/>
<sequence>MLLLNTKPDAKRTKNRFHFDKRWTNFPEASKVIETIKRIKEEIQALKDSVSNNKNEKMKELHGKLNDAYNKEELYWAQKARTSWLKEGDKNTKYFDACVPGRRKRNKISGLTRNDSLWVMSDEEIENEIIEYSIKFSKSDKPEDFNEILEGIPHTITEQMNMVLTKPVTEMEIKAAVFDMHPQKSRGPNATEEDAMEIRRILKVYEEASGQKINVDKSSVFFRKNTKDDMIQNVNLLLNGKEWKKDIVKQLLKIQMKF</sequence>
<evidence type="ECO:0000256" key="1">
    <source>
        <dbReference type="SAM" id="Coils"/>
    </source>
</evidence>
<protein>
    <submittedName>
        <fullName evidence="2">Uncharacterized protein</fullName>
    </submittedName>
</protein>
<gene>
    <name evidence="2" type="ORF">ACH5RR_037119</name>
</gene>
<dbReference type="Proteomes" id="UP001630127">
    <property type="component" value="Unassembled WGS sequence"/>
</dbReference>
<keyword evidence="3" id="KW-1185">Reference proteome</keyword>
<name>A0ABD2Y6Q8_9GENT</name>
<accession>A0ABD2Y6Q8</accession>